<organism evidence="12 13">
    <name type="scientific">Pseudobacteroides cellulosolvens ATCC 35603 = DSM 2933</name>
    <dbReference type="NCBI Taxonomy" id="398512"/>
    <lineage>
        <taxon>Bacteria</taxon>
        <taxon>Bacillati</taxon>
        <taxon>Bacillota</taxon>
        <taxon>Clostridia</taxon>
        <taxon>Eubacteriales</taxon>
        <taxon>Oscillospiraceae</taxon>
        <taxon>Pseudobacteroides</taxon>
    </lineage>
</organism>
<evidence type="ECO:0000256" key="8">
    <source>
        <dbReference type="ARBA" id="ARBA00023136"/>
    </source>
</evidence>
<reference evidence="13" key="1">
    <citation type="submission" date="2015-07" db="EMBL/GenBank/DDBJ databases">
        <title>Near-Complete Genome Sequence of the Cellulolytic Bacterium Bacteroides (Pseudobacteroides) cellulosolvens ATCC 35603.</title>
        <authorList>
            <person name="Dassa B."/>
            <person name="Utturkar S.M."/>
            <person name="Klingeman D.M."/>
            <person name="Hurt R.A."/>
            <person name="Keller M."/>
            <person name="Xu J."/>
            <person name="Reddy Y.H.K."/>
            <person name="Borovok I."/>
            <person name="Grinberg I.R."/>
            <person name="Lamed R."/>
            <person name="Zhivin O."/>
            <person name="Bayer E.A."/>
            <person name="Brown S.D."/>
        </authorList>
    </citation>
    <scope>NUCLEOTIDE SEQUENCE [LARGE SCALE GENOMIC DNA]</scope>
    <source>
        <strain evidence="13">DSM 2933</strain>
    </source>
</reference>
<dbReference type="PANTHER" id="PTHR33695:SF1">
    <property type="entry name" value="LIPOPROTEIN SIGNAL PEPTIDASE"/>
    <property type="match status" value="1"/>
</dbReference>
<dbReference type="NCBIfam" id="TIGR00077">
    <property type="entry name" value="lspA"/>
    <property type="match status" value="1"/>
</dbReference>
<evidence type="ECO:0000256" key="4">
    <source>
        <dbReference type="ARBA" id="ARBA00022692"/>
    </source>
</evidence>
<comment type="function">
    <text evidence="9 10">This protein specifically catalyzes the removal of signal peptides from prolipoproteins.</text>
</comment>
<keyword evidence="7 9" id="KW-1133">Transmembrane helix</keyword>
<feature type="transmembrane region" description="Helical" evidence="9">
    <location>
        <begin position="119"/>
        <end position="143"/>
    </location>
</feature>
<feature type="active site" evidence="9">
    <location>
        <position position="127"/>
    </location>
</feature>
<dbReference type="PANTHER" id="PTHR33695">
    <property type="entry name" value="LIPOPROTEIN SIGNAL PEPTIDASE"/>
    <property type="match status" value="1"/>
</dbReference>
<dbReference type="eggNOG" id="COG0597">
    <property type="taxonomic scope" value="Bacteria"/>
</dbReference>
<accession>A0A0L6JL56</accession>
<comment type="catalytic activity">
    <reaction evidence="9 10">
        <text>Release of signal peptides from bacterial membrane prolipoproteins. Hydrolyzes -Xaa-Yaa-Zaa-|-(S,diacylglyceryl)Cys-, in which Xaa is hydrophobic (preferably Leu), and Yaa (Ala or Ser) and Zaa (Gly or Ala) have small, neutral side chains.</text>
        <dbReference type="EC" id="3.4.23.36"/>
    </reaction>
</comment>
<comment type="caution">
    <text evidence="9">Lacks conserved residue(s) required for the propagation of feature annotation.</text>
</comment>
<evidence type="ECO:0000256" key="10">
    <source>
        <dbReference type="RuleBase" id="RU000594"/>
    </source>
</evidence>
<comment type="subcellular location">
    <subcellularLocation>
        <location evidence="9">Cell membrane</location>
        <topology evidence="9">Multi-pass membrane protein</topology>
    </subcellularLocation>
</comment>
<evidence type="ECO:0000256" key="6">
    <source>
        <dbReference type="ARBA" id="ARBA00022801"/>
    </source>
</evidence>
<dbReference type="InterPro" id="IPR001872">
    <property type="entry name" value="Peptidase_A8"/>
</dbReference>
<dbReference type="EMBL" id="LGTC01000001">
    <property type="protein sequence ID" value="KNY26463.1"/>
    <property type="molecule type" value="Genomic_DNA"/>
</dbReference>
<evidence type="ECO:0000256" key="9">
    <source>
        <dbReference type="HAMAP-Rule" id="MF_00161"/>
    </source>
</evidence>
<keyword evidence="4 9" id="KW-0812">Transmembrane</keyword>
<dbReference type="GO" id="GO:0006508">
    <property type="term" value="P:proteolysis"/>
    <property type="evidence" value="ECO:0007669"/>
    <property type="project" value="UniProtKB-KW"/>
</dbReference>
<dbReference type="GO" id="GO:0005886">
    <property type="term" value="C:plasma membrane"/>
    <property type="evidence" value="ECO:0007669"/>
    <property type="project" value="UniProtKB-SubCell"/>
</dbReference>
<dbReference type="UniPathway" id="UPA00665"/>
<keyword evidence="5 9" id="KW-0064">Aspartyl protease</keyword>
<keyword evidence="3 9" id="KW-0645">Protease</keyword>
<protein>
    <recommendedName>
        <fullName evidence="9">Lipoprotein signal peptidase</fullName>
        <ecNumber evidence="9">3.4.23.36</ecNumber>
    </recommendedName>
    <alternativeName>
        <fullName evidence="9">Prolipoprotein signal peptidase</fullName>
    </alternativeName>
    <alternativeName>
        <fullName evidence="9">Signal peptidase II</fullName>
        <shortName evidence="9">SPase II</shortName>
    </alternativeName>
</protein>
<evidence type="ECO:0000256" key="2">
    <source>
        <dbReference type="ARBA" id="ARBA00022475"/>
    </source>
</evidence>
<dbReference type="STRING" id="398512.Bccel_1725"/>
<dbReference type="GO" id="GO:0004190">
    <property type="term" value="F:aspartic-type endopeptidase activity"/>
    <property type="evidence" value="ECO:0007669"/>
    <property type="project" value="UniProtKB-UniRule"/>
</dbReference>
<evidence type="ECO:0000256" key="3">
    <source>
        <dbReference type="ARBA" id="ARBA00022670"/>
    </source>
</evidence>
<dbReference type="PRINTS" id="PR00781">
    <property type="entry name" value="LIPOSIGPTASE"/>
</dbReference>
<feature type="transmembrane region" description="Helical" evidence="9">
    <location>
        <begin position="82"/>
        <end position="99"/>
    </location>
</feature>
<comment type="caution">
    <text evidence="12">The sequence shown here is derived from an EMBL/GenBank/DDBJ whole genome shotgun (WGS) entry which is preliminary data.</text>
</comment>
<gene>
    <name evidence="9" type="primary">lspA</name>
    <name evidence="12" type="ORF">Bccel_1725</name>
</gene>
<dbReference type="Proteomes" id="UP000036923">
    <property type="component" value="Unassembled WGS sequence"/>
</dbReference>
<dbReference type="OrthoDB" id="9810259at2"/>
<evidence type="ECO:0000256" key="1">
    <source>
        <dbReference type="ARBA" id="ARBA00006139"/>
    </source>
</evidence>
<keyword evidence="13" id="KW-1185">Reference proteome</keyword>
<keyword evidence="2 9" id="KW-1003">Cell membrane</keyword>
<feature type="transmembrane region" description="Helical" evidence="9">
    <location>
        <begin position="58"/>
        <end position="75"/>
    </location>
</feature>
<dbReference type="HAMAP" id="MF_00161">
    <property type="entry name" value="LspA"/>
    <property type="match status" value="1"/>
</dbReference>
<feature type="active site" evidence="9">
    <location>
        <position position="109"/>
    </location>
</feature>
<proteinExistence type="inferred from homology"/>
<keyword evidence="6 9" id="KW-0378">Hydrolase</keyword>
<evidence type="ECO:0000256" key="11">
    <source>
        <dbReference type="RuleBase" id="RU004181"/>
    </source>
</evidence>
<name>A0A0L6JL56_9FIRM</name>
<evidence type="ECO:0000256" key="5">
    <source>
        <dbReference type="ARBA" id="ARBA00022750"/>
    </source>
</evidence>
<comment type="similarity">
    <text evidence="1 9 11">Belongs to the peptidase A8 family.</text>
</comment>
<dbReference type="Pfam" id="PF01252">
    <property type="entry name" value="Peptidase_A8"/>
    <property type="match status" value="1"/>
</dbReference>
<evidence type="ECO:0000313" key="12">
    <source>
        <dbReference type="EMBL" id="KNY26463.1"/>
    </source>
</evidence>
<dbReference type="RefSeq" id="WP_036941273.1">
    <property type="nucleotide sequence ID" value="NZ_JQKC01000015.1"/>
</dbReference>
<keyword evidence="8 9" id="KW-0472">Membrane</keyword>
<dbReference type="PROSITE" id="PS00855">
    <property type="entry name" value="SPASE_II"/>
    <property type="match status" value="1"/>
</dbReference>
<comment type="pathway">
    <text evidence="9">Protein modification; lipoprotein biosynthesis (signal peptide cleavage).</text>
</comment>
<sequence length="166" mass="19039">MLWIAIAIVIIALDQISKLLIIGNINLGQQIPIINDFFYITHWKNTGAAWGMFQNGRFFFIPFTIALSIVLIRIHMKSDNRFLKLALTIILGGAMGNFIDRVYRGSVVDFLQFFFGSYQFPIFNIADSFVVIGTVLMVCYILFMQKENQKIESQKNEIEKKEVGES</sequence>
<dbReference type="EC" id="3.4.23.36" evidence="9"/>
<dbReference type="AlphaFoldDB" id="A0A0L6JL56"/>
<evidence type="ECO:0000313" key="13">
    <source>
        <dbReference type="Proteomes" id="UP000036923"/>
    </source>
</evidence>
<evidence type="ECO:0000256" key="7">
    <source>
        <dbReference type="ARBA" id="ARBA00022989"/>
    </source>
</evidence>
<keyword evidence="12" id="KW-0449">Lipoprotein</keyword>